<dbReference type="Pfam" id="PF03806">
    <property type="entry name" value="ABG_transport"/>
    <property type="match status" value="1"/>
</dbReference>
<keyword evidence="1" id="KW-0472">Membrane</keyword>
<accession>A0A0C2HND7</accession>
<dbReference type="GO" id="GO:1902604">
    <property type="term" value="P:p-aminobenzoyl-glutamate transmembrane transport"/>
    <property type="evidence" value="ECO:0007669"/>
    <property type="project" value="InterPro"/>
</dbReference>
<feature type="transmembrane region" description="Helical" evidence="1">
    <location>
        <begin position="438"/>
        <end position="456"/>
    </location>
</feature>
<evidence type="ECO:0000256" key="1">
    <source>
        <dbReference type="SAM" id="Phobius"/>
    </source>
</evidence>
<feature type="transmembrane region" description="Helical" evidence="1">
    <location>
        <begin position="302"/>
        <end position="320"/>
    </location>
</feature>
<reference evidence="3" key="3">
    <citation type="submission" date="2020-04" db="EMBL/GenBank/DDBJ databases">
        <authorList>
            <person name="Tanveer F."/>
            <person name="Xie Y."/>
            <person name="Shinwari Z.K."/>
        </authorList>
    </citation>
    <scope>NUCLEOTIDE SEQUENCE</scope>
    <source>
        <strain evidence="3">MOSEL-ME25</strain>
    </source>
</reference>
<dbReference type="RefSeq" id="WP_040105587.1">
    <property type="nucleotide sequence ID" value="NZ_JABEVU030000001.1"/>
</dbReference>
<reference evidence="5" key="2">
    <citation type="submission" date="2020-04" db="EMBL/GenBank/DDBJ databases">
        <title>Genome analysis and biological profiling of marine Cellulosimicrobium funkei MOSEL-ME6.</title>
        <authorList>
            <person name="Tanveer F."/>
            <person name="Xie Y."/>
            <person name="Shinwari Z.K."/>
        </authorList>
    </citation>
    <scope>NUCLEOTIDE SEQUENCE [LARGE SCALE GENOMIC DNA]</scope>
    <source>
        <strain evidence="5">MOSEL-ME25</strain>
    </source>
</reference>
<dbReference type="InterPro" id="IPR004697">
    <property type="entry name" value="AbgT"/>
</dbReference>
<dbReference type="PANTHER" id="PTHR30282:SF0">
    <property type="entry name" value="P-AMINOBENZOYL-GLUTAMATE TRANSPORT PROTEIN"/>
    <property type="match status" value="1"/>
</dbReference>
<dbReference type="AlphaFoldDB" id="A0A0C2HND7"/>
<feature type="transmembrane region" description="Helical" evidence="1">
    <location>
        <begin position="27"/>
        <end position="46"/>
    </location>
</feature>
<evidence type="ECO:0000313" key="2">
    <source>
        <dbReference type="EMBL" id="KIH70986.1"/>
    </source>
</evidence>
<dbReference type="OrthoDB" id="3314392at2"/>
<comment type="caution">
    <text evidence="2">The sequence shown here is derived from an EMBL/GenBank/DDBJ whole genome shotgun (WGS) entry which is preliminary data.</text>
</comment>
<dbReference type="PANTHER" id="PTHR30282">
    <property type="entry name" value="P-AMINOBENZOYL GLUTAMATE TRANSPORTER"/>
    <property type="match status" value="1"/>
</dbReference>
<evidence type="ECO:0000313" key="5">
    <source>
        <dbReference type="Proteomes" id="UP000527860"/>
    </source>
</evidence>
<keyword evidence="1" id="KW-1133">Transmembrane helix</keyword>
<reference evidence="3 5" key="4">
    <citation type="submission" date="2022-12" db="EMBL/GenBank/DDBJ databases">
        <title>Genome analysis and biological profiling of marine Salinicoccus roseus MOSEL-ME25.</title>
        <authorList>
            <person name="Mirza F.T."/>
            <person name="Xie Y."/>
            <person name="Shinwari Z.K."/>
        </authorList>
    </citation>
    <scope>NUCLEOTIDE SEQUENCE [LARGE SCALE GENOMIC DNA]</scope>
    <source>
        <strain evidence="3 5">MOSEL-ME25</strain>
    </source>
</reference>
<keyword evidence="5" id="KW-1185">Reference proteome</keyword>
<organism evidence="2 4">
    <name type="scientific">Salinicoccus roseus</name>
    <dbReference type="NCBI Taxonomy" id="45670"/>
    <lineage>
        <taxon>Bacteria</taxon>
        <taxon>Bacillati</taxon>
        <taxon>Bacillota</taxon>
        <taxon>Bacilli</taxon>
        <taxon>Bacillales</taxon>
        <taxon>Staphylococcaceae</taxon>
        <taxon>Salinicoccus</taxon>
    </lineage>
</organism>
<feature type="transmembrane region" description="Helical" evidence="1">
    <location>
        <begin position="341"/>
        <end position="360"/>
    </location>
</feature>
<keyword evidence="1" id="KW-0812">Transmembrane</keyword>
<feature type="transmembrane region" description="Helical" evidence="1">
    <location>
        <begin position="211"/>
        <end position="229"/>
    </location>
</feature>
<feature type="transmembrane region" description="Helical" evidence="1">
    <location>
        <begin position="82"/>
        <end position="101"/>
    </location>
</feature>
<feature type="transmembrane region" description="Helical" evidence="1">
    <location>
        <begin position="468"/>
        <end position="495"/>
    </location>
</feature>
<proteinExistence type="predicted"/>
<gene>
    <name evidence="3" type="ORF">F7P68_0006700</name>
    <name evidence="2" type="ORF">SN16_05355</name>
</gene>
<evidence type="ECO:0000313" key="3">
    <source>
        <dbReference type="EMBL" id="MDB0580213.1"/>
    </source>
</evidence>
<dbReference type="EMBL" id="JABEVU030000001">
    <property type="protein sequence ID" value="MDB0580213.1"/>
    <property type="molecule type" value="Genomic_DNA"/>
</dbReference>
<feature type="transmembrane region" description="Helical" evidence="1">
    <location>
        <begin position="122"/>
        <end position="145"/>
    </location>
</feature>
<protein>
    <submittedName>
        <fullName evidence="2 3">Transporter</fullName>
    </submittedName>
</protein>
<dbReference type="STRING" id="45670.SN16_05355"/>
<feature type="transmembrane region" description="Helical" evidence="1">
    <location>
        <begin position="264"/>
        <end position="282"/>
    </location>
</feature>
<sequence length="507" mass="54143">MNEANEEKRNGILGKIERVGNKLPDPFFIFVILAAAVMVLSMIFSFTGATVDHPGTGETLEIRSLISFEGLAYMLSSMLDNFTGFAPLGLVLGIMLGIGVAEKTGLLSTAIKKSILKAPKSVVTYAIIVVGITGNLASDAAFVIIPPLAAMVFYTIGRHPLAGLSAGFAGTGAGFTANLIIAGTDATLAGITTEAAAMIDDTIVVTPVDNYYFMLTSVLFIAIAGGLITDKIIEPRLGTYKDETEGDRQLEEVTDIETKGLRNAVIAGVVFLAVLAGLVFFPGSTLRNEEGGLVPSPFLGNIVPIVLLFFITIGVVYGRTAGTIEKMDDIPRFMAEAMKDMAGYIVLIFAAAQFIAYFNWSNLGTWLAVNSADFFTSIDMTGLPLILGFSVLAALLNMIIFSGSAQWALMAPVFIPMFMLLDYHPAFIQAAFRIADSSTNIITPLNPYIMLVLAVMKDYDKKSGLGTLISLMLPYSIAFFAIWLVLLTIFFVFGIPFGPGVGVSLEG</sequence>
<dbReference type="Proteomes" id="UP000527860">
    <property type="component" value="Unassembled WGS sequence"/>
</dbReference>
<dbReference type="GO" id="GO:0015558">
    <property type="term" value="F:secondary active p-aminobenzoyl-glutamate transmembrane transporter activity"/>
    <property type="evidence" value="ECO:0007669"/>
    <property type="project" value="InterPro"/>
</dbReference>
<evidence type="ECO:0000313" key="4">
    <source>
        <dbReference type="Proteomes" id="UP000031546"/>
    </source>
</evidence>
<dbReference type="EMBL" id="JXII01000004">
    <property type="protein sequence ID" value="KIH70986.1"/>
    <property type="molecule type" value="Genomic_DNA"/>
</dbReference>
<dbReference type="GeneID" id="77844975"/>
<dbReference type="Proteomes" id="UP000031546">
    <property type="component" value="Unassembled WGS sequence"/>
</dbReference>
<feature type="transmembrane region" description="Helical" evidence="1">
    <location>
        <begin position="380"/>
        <end position="401"/>
    </location>
</feature>
<name>A0A0C2HND7_9STAP</name>
<reference evidence="2 4" key="1">
    <citation type="submission" date="2015-01" db="EMBL/GenBank/DDBJ databases">
        <title>Genome sequences of high lactate-tolerant strain Salinicoccus roseus W12 with industrial interest.</title>
        <authorList>
            <person name="Wang H."/>
            <person name="Yu B."/>
        </authorList>
    </citation>
    <scope>NUCLEOTIDE SEQUENCE [LARGE SCALE GENOMIC DNA]</scope>
    <source>
        <strain evidence="2 4">W12</strain>
    </source>
</reference>